<evidence type="ECO:0000313" key="3">
    <source>
        <dbReference type="Proteomes" id="UP000003704"/>
    </source>
</evidence>
<feature type="signal peptide" evidence="1">
    <location>
        <begin position="1"/>
        <end position="21"/>
    </location>
</feature>
<dbReference type="EMBL" id="AKGD01000002">
    <property type="protein sequence ID" value="EIT69618.1"/>
    <property type="molecule type" value="Genomic_DNA"/>
</dbReference>
<dbReference type="OrthoDB" id="9905255at2"/>
<evidence type="ECO:0000313" key="2">
    <source>
        <dbReference type="EMBL" id="EIT69618.1"/>
    </source>
</evidence>
<dbReference type="RefSeq" id="WP_007186139.1">
    <property type="nucleotide sequence ID" value="NZ_AKGD01000002.1"/>
</dbReference>
<feature type="chain" id="PRO_5003714023" evidence="1">
    <location>
        <begin position="22"/>
        <end position="130"/>
    </location>
</feature>
<dbReference type="STRING" id="1172194.WQQ_32000"/>
<dbReference type="Proteomes" id="UP000003704">
    <property type="component" value="Unassembled WGS sequence"/>
</dbReference>
<name>I8T7A6_9GAMM</name>
<protein>
    <submittedName>
        <fullName evidence="2">Uncharacterized protein</fullName>
    </submittedName>
</protein>
<evidence type="ECO:0000256" key="1">
    <source>
        <dbReference type="SAM" id="SignalP"/>
    </source>
</evidence>
<keyword evidence="3" id="KW-1185">Reference proteome</keyword>
<accession>I8T7A6</accession>
<dbReference type="AlphaFoldDB" id="I8T7A6"/>
<proteinExistence type="predicted"/>
<organism evidence="2 3">
    <name type="scientific">Hydrocarboniphaga effusa AP103</name>
    <dbReference type="NCBI Taxonomy" id="1172194"/>
    <lineage>
        <taxon>Bacteria</taxon>
        <taxon>Pseudomonadati</taxon>
        <taxon>Pseudomonadota</taxon>
        <taxon>Gammaproteobacteria</taxon>
        <taxon>Nevskiales</taxon>
        <taxon>Nevskiaceae</taxon>
        <taxon>Hydrocarboniphaga</taxon>
    </lineage>
</organism>
<sequence length="130" mass="13357">MRLAASLPGLLFACVSFVSTAAVVPQEAIGKWVEKGDAGSIGWEFAAEQIIISPADAAGAPQGEASKLDVLYQAHNGGWIIVLRSPESGAPIGEGAMQLVKDGSLLVMLPGIGEHQLQRAGAAAKPKAKQ</sequence>
<gene>
    <name evidence="2" type="ORF">WQQ_32000</name>
</gene>
<keyword evidence="1" id="KW-0732">Signal</keyword>
<comment type="caution">
    <text evidence="2">The sequence shown here is derived from an EMBL/GenBank/DDBJ whole genome shotgun (WGS) entry which is preliminary data.</text>
</comment>
<reference evidence="2 3" key="1">
    <citation type="journal article" date="2012" name="J. Bacteriol.">
        <title>Genome Sequence of n-Alkane-Degrading Hydrocarboniphaga effusa Strain AP103T (ATCC BAA-332T).</title>
        <authorList>
            <person name="Chang H.K."/>
            <person name="Zylstra G.J."/>
            <person name="Chae J.C."/>
        </authorList>
    </citation>
    <scope>NUCLEOTIDE SEQUENCE [LARGE SCALE GENOMIC DNA]</scope>
    <source>
        <strain evidence="2 3">AP103</strain>
    </source>
</reference>